<dbReference type="PANTHER" id="PTHR46987">
    <property type="entry name" value="NEUROHYPOPHYSIAL HORMONES, N-TERMINAL DOMAIN CONTAINING PROTEIN"/>
    <property type="match status" value="1"/>
</dbReference>
<feature type="domain" description="R-spondin Fu-CRD" evidence="11">
    <location>
        <begin position="8"/>
        <end position="108"/>
    </location>
</feature>
<gene>
    <name evidence="12" type="ORF">H920_04133</name>
</gene>
<evidence type="ECO:0000256" key="1">
    <source>
        <dbReference type="ARBA" id="ARBA00004613"/>
    </source>
</evidence>
<evidence type="ECO:0000256" key="10">
    <source>
        <dbReference type="SAM" id="MobiDB-lite"/>
    </source>
</evidence>
<dbReference type="FunFam" id="2.10.220.10:FF:000012">
    <property type="entry name" value="R-spondin 4"/>
    <property type="match status" value="1"/>
</dbReference>
<dbReference type="InterPro" id="IPR009030">
    <property type="entry name" value="Growth_fac_rcpt_cys_sf"/>
</dbReference>
<evidence type="ECO:0000256" key="5">
    <source>
        <dbReference type="ARBA" id="ARBA00022674"/>
    </source>
</evidence>
<dbReference type="GO" id="GO:0005576">
    <property type="term" value="C:extracellular region"/>
    <property type="evidence" value="ECO:0007669"/>
    <property type="project" value="UniProtKB-SubCell"/>
</dbReference>
<evidence type="ECO:0000256" key="4">
    <source>
        <dbReference type="ARBA" id="ARBA00022606"/>
    </source>
</evidence>
<dbReference type="SMART" id="SM00261">
    <property type="entry name" value="FU"/>
    <property type="match status" value="2"/>
</dbReference>
<keyword evidence="9" id="KW-0325">Glycoprotein</keyword>
<keyword evidence="8" id="KW-1015">Disulfide bond</keyword>
<organism evidence="12 13">
    <name type="scientific">Fukomys damarensis</name>
    <name type="common">Damaraland mole rat</name>
    <name type="synonym">Cryptomys damarensis</name>
    <dbReference type="NCBI Taxonomy" id="885580"/>
    <lineage>
        <taxon>Eukaryota</taxon>
        <taxon>Metazoa</taxon>
        <taxon>Chordata</taxon>
        <taxon>Craniata</taxon>
        <taxon>Vertebrata</taxon>
        <taxon>Euteleostomi</taxon>
        <taxon>Mammalia</taxon>
        <taxon>Eutheria</taxon>
        <taxon>Euarchontoglires</taxon>
        <taxon>Glires</taxon>
        <taxon>Rodentia</taxon>
        <taxon>Hystricomorpha</taxon>
        <taxon>Bathyergidae</taxon>
        <taxon>Fukomys</taxon>
    </lineage>
</organism>
<keyword evidence="6" id="KW-0879">Wnt signaling pathway</keyword>
<dbReference type="InterPro" id="IPR043601">
    <property type="entry name" value="Rspo_Fu-CRD_dom"/>
</dbReference>
<dbReference type="CDD" id="cd00064">
    <property type="entry name" value="FU"/>
    <property type="match status" value="1"/>
</dbReference>
<dbReference type="Pfam" id="PF15913">
    <property type="entry name" value="Furin-like_2"/>
    <property type="match status" value="1"/>
</dbReference>
<dbReference type="GO" id="GO:0016055">
    <property type="term" value="P:Wnt signaling pathway"/>
    <property type="evidence" value="ECO:0007669"/>
    <property type="project" value="UniProtKB-KW"/>
</dbReference>
<evidence type="ECO:0000256" key="7">
    <source>
        <dbReference type="ARBA" id="ARBA00022729"/>
    </source>
</evidence>
<dbReference type="SUPFAM" id="SSF57184">
    <property type="entry name" value="Growth factor receptor domain"/>
    <property type="match status" value="1"/>
</dbReference>
<reference evidence="12 13" key="1">
    <citation type="submission" date="2013-11" db="EMBL/GenBank/DDBJ databases">
        <title>The Damaraland mole rat (Fukomys damarensis) genome and evolution of African mole rats.</title>
        <authorList>
            <person name="Gladyshev V.N."/>
            <person name="Fang X."/>
        </authorList>
    </citation>
    <scope>NUCLEOTIDE SEQUENCE [LARGE SCALE GENOMIC DNA]</scope>
    <source>
        <tissue evidence="12">Liver</tissue>
    </source>
</reference>
<evidence type="ECO:0000313" key="13">
    <source>
        <dbReference type="Proteomes" id="UP000028990"/>
    </source>
</evidence>
<feature type="compositionally biased region" description="Low complexity" evidence="10">
    <location>
        <begin position="154"/>
        <end position="164"/>
    </location>
</feature>
<keyword evidence="5" id="KW-0358">Heparin-binding</keyword>
<dbReference type="Gene3D" id="2.10.220.10">
    <property type="entry name" value="Hormone Receptor, Insulin-like Growth Factor Receptor 1, Chain A, domain 2"/>
    <property type="match status" value="1"/>
</dbReference>
<evidence type="ECO:0000256" key="9">
    <source>
        <dbReference type="ARBA" id="ARBA00023180"/>
    </source>
</evidence>
<dbReference type="EMBL" id="KN121952">
    <property type="protein sequence ID" value="KFO34470.1"/>
    <property type="molecule type" value="Genomic_DNA"/>
</dbReference>
<dbReference type="InterPro" id="IPR006212">
    <property type="entry name" value="Furin_repeat"/>
</dbReference>
<dbReference type="GO" id="GO:0060173">
    <property type="term" value="P:limb development"/>
    <property type="evidence" value="ECO:0007669"/>
    <property type="project" value="UniProtKB-ARBA"/>
</dbReference>
<dbReference type="PANTHER" id="PTHR46987:SF6">
    <property type="entry name" value="R-SPONDIN-4"/>
    <property type="match status" value="1"/>
</dbReference>
<keyword evidence="13" id="KW-1185">Reference proteome</keyword>
<comment type="subcellular location">
    <subcellularLocation>
        <location evidence="1">Secreted</location>
    </subcellularLocation>
</comment>
<evidence type="ECO:0000259" key="11">
    <source>
        <dbReference type="Pfam" id="PF15913"/>
    </source>
</evidence>
<evidence type="ECO:0000256" key="6">
    <source>
        <dbReference type="ARBA" id="ARBA00022687"/>
    </source>
</evidence>
<dbReference type="AlphaFoldDB" id="A0A091DVZ1"/>
<sequence length="174" mass="18676">GSGLGGNCTGCVICSEDNGCSTCQQRLFLLIRREGVRQFGKCVHGCPLGFFGIRGQDVNRCKRCGSTCDSCFSQDFCIRCKRRFFLHKGKCLRACPPGTLTHQSTRECQGECGPSLPGAGAWRQVSGDRDAAQSCDDEVPGATESRAPGTGTESSSSGWNPPSHSDGDSYCYQR</sequence>
<name>A0A091DVZ1_FUKDA</name>
<dbReference type="Proteomes" id="UP000028990">
    <property type="component" value="Unassembled WGS sequence"/>
</dbReference>
<keyword evidence="3" id="KW-0964">Secreted</keyword>
<accession>A0A091DVZ1</accession>
<protein>
    <submittedName>
        <fullName evidence="12">R-spondin-4</fullName>
    </submittedName>
</protein>
<comment type="similarity">
    <text evidence="2">Belongs to the R-spondin family.</text>
</comment>
<proteinExistence type="inferred from homology"/>
<keyword evidence="7" id="KW-0732">Signal</keyword>
<keyword evidence="4" id="KW-0716">Sensory transduction</keyword>
<evidence type="ECO:0000313" key="12">
    <source>
        <dbReference type="EMBL" id="KFO34470.1"/>
    </source>
</evidence>
<dbReference type="GO" id="GO:0008201">
    <property type="term" value="F:heparin binding"/>
    <property type="evidence" value="ECO:0007669"/>
    <property type="project" value="UniProtKB-KW"/>
</dbReference>
<dbReference type="InterPro" id="IPR051514">
    <property type="entry name" value="R-spondin"/>
</dbReference>
<feature type="region of interest" description="Disordered" evidence="10">
    <location>
        <begin position="123"/>
        <end position="174"/>
    </location>
</feature>
<feature type="non-terminal residue" evidence="12">
    <location>
        <position position="1"/>
    </location>
</feature>
<dbReference type="GO" id="GO:0030177">
    <property type="term" value="P:positive regulation of Wnt signaling pathway"/>
    <property type="evidence" value="ECO:0007669"/>
    <property type="project" value="UniProtKB-ARBA"/>
</dbReference>
<evidence type="ECO:0000256" key="3">
    <source>
        <dbReference type="ARBA" id="ARBA00022525"/>
    </source>
</evidence>
<evidence type="ECO:0000256" key="8">
    <source>
        <dbReference type="ARBA" id="ARBA00023157"/>
    </source>
</evidence>
<evidence type="ECO:0000256" key="2">
    <source>
        <dbReference type="ARBA" id="ARBA00007308"/>
    </source>
</evidence>